<dbReference type="GO" id="GO:0005829">
    <property type="term" value="C:cytosol"/>
    <property type="evidence" value="ECO:0007669"/>
    <property type="project" value="TreeGrafter"/>
</dbReference>
<dbReference type="EMBL" id="LNYA01000023">
    <property type="protein sequence ID" value="KTC98068.1"/>
    <property type="molecule type" value="Genomic_DNA"/>
</dbReference>
<dbReference type="Gene3D" id="3.30.70.260">
    <property type="match status" value="1"/>
</dbReference>
<evidence type="ECO:0000313" key="3">
    <source>
        <dbReference type="EMBL" id="KTC98068.1"/>
    </source>
</evidence>
<keyword evidence="4" id="KW-1185">Reference proteome</keyword>
<dbReference type="OrthoDB" id="9793424at2"/>
<organism evidence="3 4">
    <name type="scientific">Legionella erythra</name>
    <dbReference type="NCBI Taxonomy" id="448"/>
    <lineage>
        <taxon>Bacteria</taxon>
        <taxon>Pseudomonadati</taxon>
        <taxon>Pseudomonadota</taxon>
        <taxon>Gammaproteobacteria</taxon>
        <taxon>Legionellales</taxon>
        <taxon>Legionellaceae</taxon>
        <taxon>Legionella</taxon>
    </lineage>
</organism>
<dbReference type="PATRIC" id="fig|448.7.peg.1176"/>
<dbReference type="InterPro" id="IPR007454">
    <property type="entry name" value="UPF0250_YbeD-like"/>
</dbReference>
<reference evidence="3 4" key="1">
    <citation type="submission" date="2015-11" db="EMBL/GenBank/DDBJ databases">
        <title>Genomic analysis of 38 Legionella species identifies large and diverse effector repertoires.</title>
        <authorList>
            <person name="Burstein D."/>
            <person name="Amaro F."/>
            <person name="Zusman T."/>
            <person name="Lifshitz Z."/>
            <person name="Cohen O."/>
            <person name="Gilbert J.A."/>
            <person name="Pupko T."/>
            <person name="Shuman H.A."/>
            <person name="Segal G."/>
        </authorList>
    </citation>
    <scope>NUCLEOTIDE SEQUENCE [LARGE SCALE GENOMIC DNA]</scope>
    <source>
        <strain evidence="3 4">SE-32A-C8</strain>
    </source>
</reference>
<evidence type="ECO:0000256" key="2">
    <source>
        <dbReference type="HAMAP-Rule" id="MF_00659"/>
    </source>
</evidence>
<dbReference type="RefSeq" id="WP_058526278.1">
    <property type="nucleotide sequence ID" value="NZ_CAAAHY010000002.1"/>
</dbReference>
<comment type="caution">
    <text evidence="3">The sequence shown here is derived from an EMBL/GenBank/DDBJ whole genome shotgun (WGS) entry which is preliminary data.</text>
</comment>
<dbReference type="PANTHER" id="PTHR38036:SF1">
    <property type="entry name" value="UPF0250 PROTEIN YBED"/>
    <property type="match status" value="1"/>
</dbReference>
<dbReference type="SUPFAM" id="SSF117991">
    <property type="entry name" value="YbeD/HP0495-like"/>
    <property type="match status" value="1"/>
</dbReference>
<dbReference type="AlphaFoldDB" id="A0A0W0TQX1"/>
<dbReference type="PANTHER" id="PTHR38036">
    <property type="entry name" value="UPF0250 PROTEIN YBED"/>
    <property type="match status" value="1"/>
</dbReference>
<proteinExistence type="inferred from homology"/>
<evidence type="ECO:0000313" key="4">
    <source>
        <dbReference type="Proteomes" id="UP000054773"/>
    </source>
</evidence>
<name>A0A0W0TQX1_LEGER</name>
<comment type="similarity">
    <text evidence="1 2">Belongs to the UPF0250 family.</text>
</comment>
<accession>A0A0W0TQX1</accession>
<protein>
    <recommendedName>
        <fullName evidence="2">UPF0250 protein Lery_1122</fullName>
    </recommendedName>
</protein>
<gene>
    <name evidence="3" type="ORF">Lery_1122</name>
</gene>
<dbReference type="HAMAP" id="MF_00659">
    <property type="entry name" value="UPF0250"/>
    <property type="match status" value="1"/>
</dbReference>
<sequence>MTDKKTFMEFPCQFPIKIIGMNSLTFSEEITTIVNRHFPETQEHAIVCKDSKEGKYLSITATVYVLDQASLDALYEELSSHPSIKMVL</sequence>
<dbReference type="Pfam" id="PF04359">
    <property type="entry name" value="DUF493"/>
    <property type="match status" value="1"/>
</dbReference>
<dbReference type="InterPro" id="IPR027471">
    <property type="entry name" value="YbeD-like_sf"/>
</dbReference>
<evidence type="ECO:0000256" key="1">
    <source>
        <dbReference type="ARBA" id="ARBA00008460"/>
    </source>
</evidence>
<dbReference type="Proteomes" id="UP000054773">
    <property type="component" value="Unassembled WGS sequence"/>
</dbReference>
<dbReference type="STRING" id="448.Lery_1122"/>